<accession>A0A318EIV8</accession>
<feature type="domain" description="Glycosyl transferase family 1" evidence="1">
    <location>
        <begin position="178"/>
        <end position="334"/>
    </location>
</feature>
<dbReference type="GO" id="GO:0016757">
    <property type="term" value="F:glycosyltransferase activity"/>
    <property type="evidence" value="ECO:0007669"/>
    <property type="project" value="UniProtKB-ARBA"/>
</dbReference>
<evidence type="ECO:0000313" key="4">
    <source>
        <dbReference type="Proteomes" id="UP000248330"/>
    </source>
</evidence>
<dbReference type="SUPFAM" id="SSF53756">
    <property type="entry name" value="UDP-Glycosyltransferase/glycogen phosphorylase"/>
    <property type="match status" value="1"/>
</dbReference>
<reference evidence="3 4" key="1">
    <citation type="submission" date="2018-04" db="EMBL/GenBank/DDBJ databases">
        <title>Genomic Encyclopedia of Type Strains, Phase IV (KMG-IV): sequencing the most valuable type-strain genomes for metagenomic binning, comparative biology and taxonomic classification.</title>
        <authorList>
            <person name="Goeker M."/>
        </authorList>
    </citation>
    <scope>NUCLEOTIDE SEQUENCE [LARGE SCALE GENOMIC DNA]</scope>
    <source>
        <strain evidence="3 4">DSM 104150</strain>
    </source>
</reference>
<evidence type="ECO:0000259" key="2">
    <source>
        <dbReference type="Pfam" id="PF13439"/>
    </source>
</evidence>
<sequence length="368" mass="39688">MRVLHVETGMHLYGGAQQVAYLLDGLARRGVDNVLVCPPGAAIGAHFHESPVDVVEVPCAGDLDLAFIGRLRHVIAEQQPQLVHLHSRRGADVLGGLAARAAAVPAVLSRRVDNPEHRLWARWKYRRYARVICISEGIAAVLRDEGVDAQRIRVVRSAVDASAWTRPAPRTQLCTAFGIPEARVIAGVAAQLIERKGHRVLFEALARMAPSRRPFVICFGQGPQREALNAEVARLGLTNDVHFAGFRRDLPDWMGALDLLVHPAYMEGLGVALLQAAAAGVPIVASRAGGMPEAVRDGENGLLVTPGDVEALRVAVERLCNDAALRRQLGDGGRALIAREFSLDAMVEGNLSVYRELLSPSDSPSTAR</sequence>
<proteinExistence type="predicted"/>
<dbReference type="Pfam" id="PF00534">
    <property type="entry name" value="Glycos_transf_1"/>
    <property type="match status" value="1"/>
</dbReference>
<dbReference type="Proteomes" id="UP000248330">
    <property type="component" value="Unassembled WGS sequence"/>
</dbReference>
<evidence type="ECO:0000259" key="1">
    <source>
        <dbReference type="Pfam" id="PF00534"/>
    </source>
</evidence>
<protein>
    <submittedName>
        <fullName evidence="3">Glycosyltransferase involved in cell wall biosynthesis</fullName>
    </submittedName>
</protein>
<keyword evidence="4" id="KW-1185">Reference proteome</keyword>
<name>A0A318EIV8_9GAMM</name>
<feature type="domain" description="Glycosyltransferase subfamily 4-like N-terminal" evidence="2">
    <location>
        <begin position="14"/>
        <end position="161"/>
    </location>
</feature>
<comment type="caution">
    <text evidence="3">The sequence shown here is derived from an EMBL/GenBank/DDBJ whole genome shotgun (WGS) entry which is preliminary data.</text>
</comment>
<dbReference type="OrthoDB" id="9805661at2"/>
<dbReference type="RefSeq" id="WP_110263184.1">
    <property type="nucleotide sequence ID" value="NZ_CAWNXA010000001.1"/>
</dbReference>
<organism evidence="3 4">
    <name type="scientific">Sinimarinibacterium flocculans</name>
    <dbReference type="NCBI Taxonomy" id="985250"/>
    <lineage>
        <taxon>Bacteria</taxon>
        <taxon>Pseudomonadati</taxon>
        <taxon>Pseudomonadota</taxon>
        <taxon>Gammaproteobacteria</taxon>
        <taxon>Nevskiales</taxon>
        <taxon>Nevskiaceae</taxon>
        <taxon>Sinimarinibacterium</taxon>
    </lineage>
</organism>
<dbReference type="PANTHER" id="PTHR12526">
    <property type="entry name" value="GLYCOSYLTRANSFERASE"/>
    <property type="match status" value="1"/>
</dbReference>
<dbReference type="EMBL" id="QICN01000001">
    <property type="protein sequence ID" value="PXV71025.1"/>
    <property type="molecule type" value="Genomic_DNA"/>
</dbReference>
<keyword evidence="3" id="KW-0808">Transferase</keyword>
<dbReference type="InterPro" id="IPR001296">
    <property type="entry name" value="Glyco_trans_1"/>
</dbReference>
<gene>
    <name evidence="3" type="ORF">C8D93_10163</name>
</gene>
<dbReference type="Pfam" id="PF13439">
    <property type="entry name" value="Glyco_transf_4"/>
    <property type="match status" value="1"/>
</dbReference>
<dbReference type="AlphaFoldDB" id="A0A318EIV8"/>
<evidence type="ECO:0000313" key="3">
    <source>
        <dbReference type="EMBL" id="PXV71025.1"/>
    </source>
</evidence>
<dbReference type="Gene3D" id="3.40.50.2000">
    <property type="entry name" value="Glycogen Phosphorylase B"/>
    <property type="match status" value="2"/>
</dbReference>
<dbReference type="InterPro" id="IPR028098">
    <property type="entry name" value="Glyco_trans_4-like_N"/>
</dbReference>
<dbReference type="CDD" id="cd03801">
    <property type="entry name" value="GT4_PimA-like"/>
    <property type="match status" value="1"/>
</dbReference>